<dbReference type="EC" id="2.7.11.1" evidence="2"/>
<evidence type="ECO:0000256" key="8">
    <source>
        <dbReference type="ARBA" id="ARBA00022840"/>
    </source>
</evidence>
<dbReference type="AlphaFoldDB" id="A0A0B6ZBN0"/>
<evidence type="ECO:0000256" key="9">
    <source>
        <dbReference type="ARBA" id="ARBA00047899"/>
    </source>
</evidence>
<comment type="similarity">
    <text evidence="1">Belongs to the protein kinase superfamily. BUD32 family.</text>
</comment>
<accession>A0A0B6ZBN0</accession>
<dbReference type="InterPro" id="IPR000719">
    <property type="entry name" value="Prot_kinase_dom"/>
</dbReference>
<dbReference type="EMBL" id="HACG01019074">
    <property type="protein sequence ID" value="CEK65939.1"/>
    <property type="molecule type" value="Transcribed_RNA"/>
</dbReference>
<dbReference type="GO" id="GO:0070525">
    <property type="term" value="P:tRNA threonylcarbamoyladenosine metabolic process"/>
    <property type="evidence" value="ECO:0007669"/>
    <property type="project" value="TreeGrafter"/>
</dbReference>
<evidence type="ECO:0000259" key="11">
    <source>
        <dbReference type="PROSITE" id="PS50011"/>
    </source>
</evidence>
<evidence type="ECO:0000256" key="3">
    <source>
        <dbReference type="ARBA" id="ARBA00022527"/>
    </source>
</evidence>
<evidence type="ECO:0000313" key="12">
    <source>
        <dbReference type="EMBL" id="CEK65939.1"/>
    </source>
</evidence>
<dbReference type="SUPFAM" id="SSF56112">
    <property type="entry name" value="Protein kinase-like (PK-like)"/>
    <property type="match status" value="1"/>
</dbReference>
<evidence type="ECO:0000256" key="7">
    <source>
        <dbReference type="ARBA" id="ARBA00022777"/>
    </source>
</evidence>
<evidence type="ECO:0000256" key="4">
    <source>
        <dbReference type="ARBA" id="ARBA00022679"/>
    </source>
</evidence>
<dbReference type="GO" id="GO:0005634">
    <property type="term" value="C:nucleus"/>
    <property type="evidence" value="ECO:0007669"/>
    <property type="project" value="TreeGrafter"/>
</dbReference>
<dbReference type="GO" id="GO:0004674">
    <property type="term" value="F:protein serine/threonine kinase activity"/>
    <property type="evidence" value="ECO:0007669"/>
    <property type="project" value="UniProtKB-KW"/>
</dbReference>
<dbReference type="PROSITE" id="PS00109">
    <property type="entry name" value="PROTEIN_KINASE_TYR"/>
    <property type="match status" value="1"/>
</dbReference>
<evidence type="ECO:0000256" key="10">
    <source>
        <dbReference type="ARBA" id="ARBA00048679"/>
    </source>
</evidence>
<dbReference type="PROSITE" id="PS50011">
    <property type="entry name" value="PROTEIN_KINASE_DOM"/>
    <property type="match status" value="1"/>
</dbReference>
<dbReference type="GO" id="GO:0000408">
    <property type="term" value="C:EKC/KEOPS complex"/>
    <property type="evidence" value="ECO:0007669"/>
    <property type="project" value="TreeGrafter"/>
</dbReference>
<dbReference type="GO" id="GO:0005524">
    <property type="term" value="F:ATP binding"/>
    <property type="evidence" value="ECO:0007669"/>
    <property type="project" value="UniProtKB-KW"/>
</dbReference>
<evidence type="ECO:0000256" key="5">
    <source>
        <dbReference type="ARBA" id="ARBA00022694"/>
    </source>
</evidence>
<proteinExistence type="inferred from homology"/>
<dbReference type="InterPro" id="IPR008266">
    <property type="entry name" value="Tyr_kinase_AS"/>
</dbReference>
<gene>
    <name evidence="12" type="primary">ORF56771</name>
</gene>
<keyword evidence="6" id="KW-0547">Nucleotide-binding</keyword>
<evidence type="ECO:0000256" key="6">
    <source>
        <dbReference type="ARBA" id="ARBA00022741"/>
    </source>
</evidence>
<comment type="catalytic activity">
    <reaction evidence="9">
        <text>L-threonyl-[protein] + ATP = O-phospho-L-threonyl-[protein] + ADP + H(+)</text>
        <dbReference type="Rhea" id="RHEA:46608"/>
        <dbReference type="Rhea" id="RHEA-COMP:11060"/>
        <dbReference type="Rhea" id="RHEA-COMP:11605"/>
        <dbReference type="ChEBI" id="CHEBI:15378"/>
        <dbReference type="ChEBI" id="CHEBI:30013"/>
        <dbReference type="ChEBI" id="CHEBI:30616"/>
        <dbReference type="ChEBI" id="CHEBI:61977"/>
        <dbReference type="ChEBI" id="CHEBI:456216"/>
        <dbReference type="EC" id="2.7.11.1"/>
    </reaction>
</comment>
<dbReference type="Pfam" id="PF06293">
    <property type="entry name" value="Kdo"/>
    <property type="match status" value="1"/>
</dbReference>
<dbReference type="GO" id="GO:0008033">
    <property type="term" value="P:tRNA processing"/>
    <property type="evidence" value="ECO:0007669"/>
    <property type="project" value="UniProtKB-KW"/>
</dbReference>
<keyword evidence="3" id="KW-0723">Serine/threonine-protein kinase</keyword>
<protein>
    <recommendedName>
        <fullName evidence="2">non-specific serine/threonine protein kinase</fullName>
        <ecNumber evidence="2">2.7.11.1</ecNumber>
    </recommendedName>
</protein>
<evidence type="ECO:0000256" key="1">
    <source>
        <dbReference type="ARBA" id="ARBA00010630"/>
    </source>
</evidence>
<comment type="catalytic activity">
    <reaction evidence="10">
        <text>L-seryl-[protein] + ATP = O-phospho-L-seryl-[protein] + ADP + H(+)</text>
        <dbReference type="Rhea" id="RHEA:17989"/>
        <dbReference type="Rhea" id="RHEA-COMP:9863"/>
        <dbReference type="Rhea" id="RHEA-COMP:11604"/>
        <dbReference type="ChEBI" id="CHEBI:15378"/>
        <dbReference type="ChEBI" id="CHEBI:29999"/>
        <dbReference type="ChEBI" id="CHEBI:30616"/>
        <dbReference type="ChEBI" id="CHEBI:83421"/>
        <dbReference type="ChEBI" id="CHEBI:456216"/>
        <dbReference type="EC" id="2.7.11.1"/>
    </reaction>
</comment>
<dbReference type="FunFam" id="1.10.510.10:FF:000323">
    <property type="entry name" value="TP53-regulating kinase, putative"/>
    <property type="match status" value="1"/>
</dbReference>
<keyword evidence="5" id="KW-0819">tRNA processing</keyword>
<dbReference type="PANTHER" id="PTHR12209">
    <property type="entry name" value="NON-SPECIFIC SERINE/THREONINE PROTEIN KINASE"/>
    <property type="match status" value="1"/>
</dbReference>
<name>A0A0B6ZBN0_9EUPU</name>
<dbReference type="NCBIfam" id="TIGR03724">
    <property type="entry name" value="arch_bud32"/>
    <property type="match status" value="1"/>
</dbReference>
<feature type="domain" description="Protein kinase" evidence="11">
    <location>
        <begin position="1"/>
        <end position="192"/>
    </location>
</feature>
<dbReference type="InterPro" id="IPR011009">
    <property type="entry name" value="Kinase-like_dom_sf"/>
</dbReference>
<dbReference type="PANTHER" id="PTHR12209:SF0">
    <property type="entry name" value="EKC_KEOPS COMPLEX SUBUNIT TP53RK"/>
    <property type="match status" value="1"/>
</dbReference>
<dbReference type="InterPro" id="IPR022495">
    <property type="entry name" value="Bud32"/>
</dbReference>
<sequence length="192" mass="21622">MYNQRAIYKELQTPILGQCTFNSESEVRSIRTPTVYMVNFENNSIYMEEIQDAITVKDYISSVHEEDRNRANVTLIPLAEAIGAMLSKMHENNIIHGDLTTSNILLQGDPSDLKLVLIDFGLSSFEASAEDKGVDLYVLERAFLSSHPNTQQLFDAILNSYSSAVKNSKKCKEALAKLDEVRLRGRKRTMVG</sequence>
<keyword evidence="7" id="KW-0418">Kinase</keyword>
<dbReference type="GO" id="GO:0005829">
    <property type="term" value="C:cytosol"/>
    <property type="evidence" value="ECO:0007669"/>
    <property type="project" value="TreeGrafter"/>
</dbReference>
<keyword evidence="4" id="KW-0808">Transferase</keyword>
<reference evidence="12" key="1">
    <citation type="submission" date="2014-12" db="EMBL/GenBank/DDBJ databases">
        <title>Insight into the proteome of Arion vulgaris.</title>
        <authorList>
            <person name="Aradska J."/>
            <person name="Bulat T."/>
            <person name="Smidak R."/>
            <person name="Sarate P."/>
            <person name="Gangsoo J."/>
            <person name="Sialana F."/>
            <person name="Bilban M."/>
            <person name="Lubec G."/>
        </authorList>
    </citation>
    <scope>NUCLEOTIDE SEQUENCE</scope>
    <source>
        <tissue evidence="12">Skin</tissue>
    </source>
</reference>
<evidence type="ECO:0000256" key="2">
    <source>
        <dbReference type="ARBA" id="ARBA00012513"/>
    </source>
</evidence>
<keyword evidence="8" id="KW-0067">ATP-binding</keyword>
<dbReference type="Gene3D" id="1.10.510.10">
    <property type="entry name" value="Transferase(Phosphotransferase) domain 1"/>
    <property type="match status" value="1"/>
</dbReference>
<organism evidence="12">
    <name type="scientific">Arion vulgaris</name>
    <dbReference type="NCBI Taxonomy" id="1028688"/>
    <lineage>
        <taxon>Eukaryota</taxon>
        <taxon>Metazoa</taxon>
        <taxon>Spiralia</taxon>
        <taxon>Lophotrochozoa</taxon>
        <taxon>Mollusca</taxon>
        <taxon>Gastropoda</taxon>
        <taxon>Heterobranchia</taxon>
        <taxon>Euthyneura</taxon>
        <taxon>Panpulmonata</taxon>
        <taxon>Eupulmonata</taxon>
        <taxon>Stylommatophora</taxon>
        <taxon>Helicina</taxon>
        <taxon>Arionoidea</taxon>
        <taxon>Arionidae</taxon>
        <taxon>Arion</taxon>
    </lineage>
</organism>